<feature type="chain" id="PRO_5046856703" evidence="1">
    <location>
        <begin position="20"/>
        <end position="527"/>
    </location>
</feature>
<name>A0ABR8MAJ1_9ACTN</name>
<organism evidence="2 3">
    <name type="scientific">Nocardioides hwasunensis</name>
    <dbReference type="NCBI Taxonomy" id="397258"/>
    <lineage>
        <taxon>Bacteria</taxon>
        <taxon>Bacillati</taxon>
        <taxon>Actinomycetota</taxon>
        <taxon>Actinomycetes</taxon>
        <taxon>Propionibacteriales</taxon>
        <taxon>Nocardioidaceae</taxon>
        <taxon>Nocardioides</taxon>
    </lineage>
</organism>
<feature type="signal peptide" evidence="1">
    <location>
        <begin position="1"/>
        <end position="19"/>
    </location>
</feature>
<keyword evidence="3" id="KW-1185">Reference proteome</keyword>
<dbReference type="Proteomes" id="UP000649289">
    <property type="component" value="Unassembled WGS sequence"/>
</dbReference>
<evidence type="ECO:0000313" key="2">
    <source>
        <dbReference type="EMBL" id="MBD3913179.1"/>
    </source>
</evidence>
<proteinExistence type="predicted"/>
<evidence type="ECO:0000256" key="1">
    <source>
        <dbReference type="SAM" id="SignalP"/>
    </source>
</evidence>
<dbReference type="EMBL" id="JACXYY010000001">
    <property type="protein sequence ID" value="MBD3913179.1"/>
    <property type="molecule type" value="Genomic_DNA"/>
</dbReference>
<comment type="caution">
    <text evidence="2">The sequence shown here is derived from an EMBL/GenBank/DDBJ whole genome shotgun (WGS) entry which is preliminary data.</text>
</comment>
<gene>
    <name evidence="2" type="ORF">IEZ25_01010</name>
</gene>
<protein>
    <submittedName>
        <fullName evidence="2">Uncharacterized protein</fullName>
    </submittedName>
</protein>
<evidence type="ECO:0000313" key="3">
    <source>
        <dbReference type="Proteomes" id="UP000649289"/>
    </source>
</evidence>
<sequence length="527" mass="55980">MSVPMLLALVAAGGAPAVAAGDGGELRVPERSERAAQGAALLRADTAEDGVVRRTARLTNIGNEPASSPSQQLASVDVTVDVEAQTMTGAATLNAAPDPGAAVAVYVGTWDGRSCVTGFVAGAAPGVAQGAGQFADGEQVGVTSTTQGNQVTISTAAHPRLRNTPFECAFARVSVNTPGGATLSTAYADDLEDSYKPVLEVEPDDKMVGARAGKWAKVRLELRNTSRGPASSVRLTATGKGIDVRSTNVYSGAVDARSTEYLDVQVRLKAPKGKKGKKAKLKPRTLTLTATDPAAATATAQVTVVLTPKPTIPKKLTGTYWWGWESTNLQSRAGWINHSIWFVDKKWAHTGWAEGKKPRCSAKVKECVRYSYNPRTGTVKLGKQRAKVTSEGFTFKHPAYKDEKLRVEPLTLPKKGTKLALDLYHQNWSGYCAITCTSYTDYLTMDRTNKFVEGGFSVGSWPGLGQSWSSAPADQRGTYKVVATGIIELSYADGTREREVIGIQHDPSGKPNPAAAGVVLGDTNFYD</sequence>
<dbReference type="RefSeq" id="WP_191197538.1">
    <property type="nucleotide sequence ID" value="NZ_BAAAPA010000002.1"/>
</dbReference>
<keyword evidence="1" id="KW-0732">Signal</keyword>
<reference evidence="2 3" key="1">
    <citation type="submission" date="2020-09" db="EMBL/GenBank/DDBJ databases">
        <title>novel species in genus Nocardioides.</title>
        <authorList>
            <person name="Zhang G."/>
        </authorList>
    </citation>
    <scope>NUCLEOTIDE SEQUENCE [LARGE SCALE GENOMIC DNA]</scope>
    <source>
        <strain evidence="2 3">19197</strain>
    </source>
</reference>
<accession>A0ABR8MAJ1</accession>